<evidence type="ECO:0000313" key="4">
    <source>
        <dbReference type="EMBL" id="WWC91813.1"/>
    </source>
</evidence>
<reference evidence="4 5" key="1">
    <citation type="submission" date="2024-01" db="EMBL/GenBank/DDBJ databases">
        <title>Comparative genomics of Cryptococcus and Kwoniella reveals pathogenesis evolution and contrasting modes of karyotype evolution via chromosome fusion or intercentromeric recombination.</title>
        <authorList>
            <person name="Coelho M.A."/>
            <person name="David-Palma M."/>
            <person name="Shea T."/>
            <person name="Bowers K."/>
            <person name="McGinley-Smith S."/>
            <person name="Mohammad A.W."/>
            <person name="Gnirke A."/>
            <person name="Yurkov A.M."/>
            <person name="Nowrousian M."/>
            <person name="Sun S."/>
            <person name="Cuomo C.A."/>
            <person name="Heitman J."/>
        </authorList>
    </citation>
    <scope>NUCLEOTIDE SEQUENCE [LARGE SCALE GENOMIC DNA]</scope>
    <source>
        <strain evidence="4 5">CBS 6074</strain>
    </source>
</reference>
<feature type="domain" description="Asl1-like glycosyl hydrolase catalytic" evidence="3">
    <location>
        <begin position="162"/>
        <end position="381"/>
    </location>
</feature>
<dbReference type="EMBL" id="CP144106">
    <property type="protein sequence ID" value="WWC91813.1"/>
    <property type="molecule type" value="Genomic_DNA"/>
</dbReference>
<sequence>MKISLLFTLLPLLAISSAAPAPPATSTSISSSHISSSTVPGRSKSSSSASATAAASASKSTSVSSSVTSHSTVAGRSKSSSSASATSKSTSASSSVITSSTVAGRSKSSSSVTSSTSSKAISVSSSASKSASASSSASAASQSSSVSVSTASGLGLSWQSYQKLSNTKGLGWYYNWGIYPMSMGNIEFVPCIWGEATINDWDGTVPSGSTHILGFNEPDQGSAAGGSNLNATYAATLHQKWTTKLKTKNVKIGTPAVARGSVSWFNGWLKACNGQCKYDFVPIHFYGTNANDMITYIKTFPSGGKPIWLTEVACLDFSSGQKCTLQENKDFMKTAITWFKSTEGQKYIERWSWFGAFPDQYNSAWGLENQDGTLNDLGKYYLSL</sequence>
<dbReference type="PANTHER" id="PTHR34154">
    <property type="entry name" value="ALKALI-SENSITIVE LINKAGE PROTEIN 1"/>
    <property type="match status" value="1"/>
</dbReference>
<dbReference type="Proteomes" id="UP001355207">
    <property type="component" value="Chromosome 9"/>
</dbReference>
<dbReference type="InterPro" id="IPR017853">
    <property type="entry name" value="GH"/>
</dbReference>
<dbReference type="InterPro" id="IPR024655">
    <property type="entry name" value="Asl1_glyco_hydro_catalytic"/>
</dbReference>
<keyword evidence="2" id="KW-0732">Signal</keyword>
<feature type="region of interest" description="Disordered" evidence="1">
    <location>
        <begin position="25"/>
        <end position="88"/>
    </location>
</feature>
<dbReference type="AlphaFoldDB" id="A0AAX4K500"/>
<protein>
    <recommendedName>
        <fullName evidence="3">Asl1-like glycosyl hydrolase catalytic domain-containing protein</fullName>
    </recommendedName>
</protein>
<dbReference type="GO" id="GO:0009277">
    <property type="term" value="C:fungal-type cell wall"/>
    <property type="evidence" value="ECO:0007669"/>
    <property type="project" value="TreeGrafter"/>
</dbReference>
<dbReference type="SUPFAM" id="SSF51445">
    <property type="entry name" value="(Trans)glycosidases"/>
    <property type="match status" value="1"/>
</dbReference>
<organism evidence="4 5">
    <name type="scientific">Kwoniella dendrophila CBS 6074</name>
    <dbReference type="NCBI Taxonomy" id="1295534"/>
    <lineage>
        <taxon>Eukaryota</taxon>
        <taxon>Fungi</taxon>
        <taxon>Dikarya</taxon>
        <taxon>Basidiomycota</taxon>
        <taxon>Agaricomycotina</taxon>
        <taxon>Tremellomycetes</taxon>
        <taxon>Tremellales</taxon>
        <taxon>Cryptococcaceae</taxon>
        <taxon>Kwoniella</taxon>
    </lineage>
</organism>
<dbReference type="GeneID" id="91097429"/>
<dbReference type="GO" id="GO:0071966">
    <property type="term" value="P:fungal-type cell wall polysaccharide metabolic process"/>
    <property type="evidence" value="ECO:0007669"/>
    <property type="project" value="TreeGrafter"/>
</dbReference>
<evidence type="ECO:0000256" key="2">
    <source>
        <dbReference type="SAM" id="SignalP"/>
    </source>
</evidence>
<name>A0AAX4K500_9TREE</name>
<evidence type="ECO:0000313" key="5">
    <source>
        <dbReference type="Proteomes" id="UP001355207"/>
    </source>
</evidence>
<keyword evidence="5" id="KW-1185">Reference proteome</keyword>
<proteinExistence type="predicted"/>
<evidence type="ECO:0000256" key="1">
    <source>
        <dbReference type="SAM" id="MobiDB-lite"/>
    </source>
</evidence>
<accession>A0AAX4K500</accession>
<dbReference type="Pfam" id="PF11790">
    <property type="entry name" value="Glyco_hydro_cc"/>
    <property type="match status" value="1"/>
</dbReference>
<feature type="signal peptide" evidence="2">
    <location>
        <begin position="1"/>
        <end position="18"/>
    </location>
</feature>
<feature type="chain" id="PRO_5043635040" description="Asl1-like glycosyl hydrolase catalytic domain-containing protein" evidence="2">
    <location>
        <begin position="19"/>
        <end position="384"/>
    </location>
</feature>
<dbReference type="PANTHER" id="PTHR34154:SF3">
    <property type="entry name" value="ALKALI-SENSITIVE LINKAGE PROTEIN 1"/>
    <property type="match status" value="1"/>
</dbReference>
<evidence type="ECO:0000259" key="3">
    <source>
        <dbReference type="Pfam" id="PF11790"/>
    </source>
</evidence>
<dbReference type="InterPro" id="IPR053183">
    <property type="entry name" value="ASL1"/>
</dbReference>
<dbReference type="RefSeq" id="XP_066078575.1">
    <property type="nucleotide sequence ID" value="XM_066222478.1"/>
</dbReference>
<dbReference type="Gene3D" id="3.20.20.80">
    <property type="entry name" value="Glycosidases"/>
    <property type="match status" value="1"/>
</dbReference>
<gene>
    <name evidence="4" type="ORF">L201_006760</name>
</gene>